<organism evidence="3 4">
    <name type="scientific">Eruca vesicaria subsp. sativa</name>
    <name type="common">Garden rocket</name>
    <name type="synonym">Eruca sativa</name>
    <dbReference type="NCBI Taxonomy" id="29727"/>
    <lineage>
        <taxon>Eukaryota</taxon>
        <taxon>Viridiplantae</taxon>
        <taxon>Streptophyta</taxon>
        <taxon>Embryophyta</taxon>
        <taxon>Tracheophyta</taxon>
        <taxon>Spermatophyta</taxon>
        <taxon>Magnoliopsida</taxon>
        <taxon>eudicotyledons</taxon>
        <taxon>Gunneridae</taxon>
        <taxon>Pentapetalae</taxon>
        <taxon>rosids</taxon>
        <taxon>malvids</taxon>
        <taxon>Brassicales</taxon>
        <taxon>Brassicaceae</taxon>
        <taxon>Brassiceae</taxon>
        <taxon>Eruca</taxon>
    </lineage>
</organism>
<protein>
    <submittedName>
        <fullName evidence="3">Uncharacterized protein</fullName>
    </submittedName>
</protein>
<feature type="chain" id="PRO_5044752006" evidence="2">
    <location>
        <begin position="19"/>
        <end position="168"/>
    </location>
</feature>
<dbReference type="Proteomes" id="UP001642260">
    <property type="component" value="Unassembled WGS sequence"/>
</dbReference>
<evidence type="ECO:0000313" key="4">
    <source>
        <dbReference type="Proteomes" id="UP001642260"/>
    </source>
</evidence>
<keyword evidence="2" id="KW-0732">Signal</keyword>
<keyword evidence="4" id="KW-1185">Reference proteome</keyword>
<reference evidence="3 4" key="1">
    <citation type="submission" date="2022-03" db="EMBL/GenBank/DDBJ databases">
        <authorList>
            <person name="Macdonald S."/>
            <person name="Ahmed S."/>
            <person name="Newling K."/>
        </authorList>
    </citation>
    <scope>NUCLEOTIDE SEQUENCE [LARGE SCALE GENOMIC DNA]</scope>
</reference>
<evidence type="ECO:0000313" key="3">
    <source>
        <dbReference type="EMBL" id="CAH8352780.1"/>
    </source>
</evidence>
<feature type="signal peptide" evidence="2">
    <location>
        <begin position="1"/>
        <end position="18"/>
    </location>
</feature>
<feature type="region of interest" description="Disordered" evidence="1">
    <location>
        <begin position="64"/>
        <end position="83"/>
    </location>
</feature>
<dbReference type="EMBL" id="CAKOAT010176933">
    <property type="protein sequence ID" value="CAH8352780.1"/>
    <property type="molecule type" value="Genomic_DNA"/>
</dbReference>
<dbReference type="AlphaFoldDB" id="A0ABC8K2L3"/>
<gene>
    <name evidence="3" type="ORF">ERUC_LOCUS18747</name>
</gene>
<accession>A0ABC8K2L3</accession>
<evidence type="ECO:0000256" key="1">
    <source>
        <dbReference type="SAM" id="MobiDB-lite"/>
    </source>
</evidence>
<proteinExistence type="predicted"/>
<comment type="caution">
    <text evidence="3">The sequence shown here is derived from an EMBL/GenBank/DDBJ whole genome shotgun (WGS) entry which is preliminary data.</text>
</comment>
<name>A0ABC8K2L3_ERUVS</name>
<sequence length="168" mass="16953">MNTTKFVVLLIFVGVVCANVGARQLEEVSKETKLGISIPKTVTTNGFGAERGSVTATTYARNSEDSNADAAAGPGGPSASGSGSVYKSTYGSVTAEGPNASANSGSYASGNSGASAAAGPNGAVGIGYANGYADSYSYGATPLITLERLVIMFKCIYSSDFPKISIYD</sequence>
<evidence type="ECO:0000256" key="2">
    <source>
        <dbReference type="SAM" id="SignalP"/>
    </source>
</evidence>